<evidence type="ECO:0000313" key="2">
    <source>
        <dbReference type="EMBL" id="NMH15934.1"/>
    </source>
</evidence>
<dbReference type="RefSeq" id="WP_169115117.1">
    <property type="nucleotide sequence ID" value="NZ_JAAAUB010000002.1"/>
</dbReference>
<keyword evidence="1" id="KW-0472">Membrane</keyword>
<dbReference type="Proteomes" id="UP000669605">
    <property type="component" value="Unassembled WGS sequence"/>
</dbReference>
<proteinExistence type="predicted"/>
<protein>
    <recommendedName>
        <fullName evidence="4">Transmembrane protein</fullName>
    </recommendedName>
</protein>
<evidence type="ECO:0008006" key="4">
    <source>
        <dbReference type="Google" id="ProtNLM"/>
    </source>
</evidence>
<accession>A0ABX1QKJ5</accession>
<comment type="caution">
    <text evidence="2">The sequence shown here is derived from an EMBL/GenBank/DDBJ whole genome shotgun (WGS) entry which is preliminary data.</text>
</comment>
<feature type="transmembrane region" description="Helical" evidence="1">
    <location>
        <begin position="12"/>
        <end position="30"/>
    </location>
</feature>
<organism evidence="2 3">
    <name type="scientific">Tepidiphilus baoligensis</name>
    <dbReference type="NCBI Taxonomy" id="2698687"/>
    <lineage>
        <taxon>Bacteria</taxon>
        <taxon>Pseudomonadati</taxon>
        <taxon>Pseudomonadota</taxon>
        <taxon>Hydrogenophilia</taxon>
        <taxon>Hydrogenophilales</taxon>
        <taxon>Hydrogenophilaceae</taxon>
        <taxon>Tepidiphilus</taxon>
    </lineage>
</organism>
<gene>
    <name evidence="2" type="ORF">GV368_02170</name>
</gene>
<name>A0ABX1QKJ5_9PROT</name>
<dbReference type="PROSITE" id="PS51257">
    <property type="entry name" value="PROKAR_LIPOPROTEIN"/>
    <property type="match status" value="1"/>
</dbReference>
<evidence type="ECO:0000256" key="1">
    <source>
        <dbReference type="SAM" id="Phobius"/>
    </source>
</evidence>
<evidence type="ECO:0000313" key="3">
    <source>
        <dbReference type="Proteomes" id="UP000669605"/>
    </source>
</evidence>
<dbReference type="EMBL" id="JAAAUB010000002">
    <property type="protein sequence ID" value="NMH15934.1"/>
    <property type="molecule type" value="Genomic_DNA"/>
</dbReference>
<keyword evidence="1" id="KW-0812">Transmembrane</keyword>
<keyword evidence="3" id="KW-1185">Reference proteome</keyword>
<keyword evidence="1" id="KW-1133">Transmembrane helix</keyword>
<reference evidence="2 3" key="1">
    <citation type="journal article" date="2020" name="Curr. Microbiol.">
        <title>Tepidiphilus baoligensis sp. nov., a Novel Bacterium of the Family Hydrogenophilaceae Isolated from an Oil Reservoir.</title>
        <authorList>
            <person name="Zhang X."/>
            <person name="Wang G."/>
            <person name="Ma X."/>
            <person name="Yu J."/>
            <person name="You J."/>
            <person name="Xue Y."/>
            <person name="Ma Y."/>
        </authorList>
    </citation>
    <scope>NUCLEOTIDE SEQUENCE [LARGE SCALE GENOMIC DNA]</scope>
    <source>
        <strain evidence="2 3">B18-69</strain>
    </source>
</reference>
<sequence length="135" mass="14627">MTKKSGWRTLVRGWFLGAILVGLACLWVRFGWLEAQLAPAACGGKWVPGGGVACAAKFLLVQAFLEERIGWVAVLCAALSQLRGSRRWAVAALWLGVAATVFYAATPGVIAVLWALPRLWFCDAPRGWRARTSSP</sequence>
<feature type="transmembrane region" description="Helical" evidence="1">
    <location>
        <begin position="88"/>
        <end position="116"/>
    </location>
</feature>